<dbReference type="RefSeq" id="YP_009322347.1">
    <property type="nucleotide sequence ID" value="NC_031920.1"/>
</dbReference>
<keyword evidence="1" id="KW-1133">Transmembrane helix</keyword>
<gene>
    <name evidence="2" type="ORF">phiARI0004_18</name>
</gene>
<keyword evidence="1" id="KW-0472">Membrane</keyword>
<dbReference type="Proteomes" id="UP000204285">
    <property type="component" value="Segment"/>
</dbReference>
<dbReference type="OrthoDB" id="28471at10239"/>
<proteinExistence type="predicted"/>
<accession>A0A141E129</accession>
<feature type="transmembrane region" description="Helical" evidence="1">
    <location>
        <begin position="6"/>
        <end position="31"/>
    </location>
</feature>
<dbReference type="EMBL" id="KT337339">
    <property type="protein sequence ID" value="ALA47438.1"/>
    <property type="molecule type" value="Genomic_DNA"/>
</dbReference>
<dbReference type="GeneID" id="30307471"/>
<evidence type="ECO:0000313" key="2">
    <source>
        <dbReference type="EMBL" id="ALA47438.1"/>
    </source>
</evidence>
<sequence>MFIWDLVSITFGWLVFLFLTFIILALVSGIIDGIKKGTEKWKNGKKDLKKNTTN</sequence>
<protein>
    <submittedName>
        <fullName evidence="2">Uncharacterized protein</fullName>
    </submittedName>
</protein>
<reference evidence="2" key="1">
    <citation type="journal article" date="2016" name="PLoS Biol.">
        <title>Horizontal DNA Transfer Mechanisms of Bacteria as Weapons of Intragenomic Conflict.</title>
        <authorList>
            <person name="Croucher N.J."/>
            <person name="Mostowy R."/>
            <person name="Wymant C."/>
            <person name="Turner P."/>
            <person name="Bentley S.D."/>
            <person name="Fraser C."/>
        </authorList>
    </citation>
    <scope>NUCLEOTIDE SEQUENCE [LARGE SCALE GENOMIC DNA]</scope>
</reference>
<dbReference type="KEGG" id="vg:30307471"/>
<organism evidence="2 3">
    <name type="scientific">Streptococcus phage phiARI0004</name>
    <dbReference type="NCBI Taxonomy" id="1701811"/>
    <lineage>
        <taxon>Viruses</taxon>
        <taxon>Duplodnaviria</taxon>
        <taxon>Heunggongvirae</taxon>
        <taxon>Uroviricota</taxon>
        <taxon>Caudoviricetes</taxon>
        <taxon>Ferrettivirinae</taxon>
        <taxon>Hinxtonvirus</taxon>
        <taxon>Hinxtonvirus ARI0004</taxon>
    </lineage>
</organism>
<keyword evidence="3" id="KW-1185">Reference proteome</keyword>
<evidence type="ECO:0000313" key="3">
    <source>
        <dbReference type="Proteomes" id="UP000204285"/>
    </source>
</evidence>
<name>A0A141E129_9CAUD</name>
<evidence type="ECO:0000256" key="1">
    <source>
        <dbReference type="SAM" id="Phobius"/>
    </source>
</evidence>
<keyword evidence="1" id="KW-0812">Transmembrane</keyword>